<protein>
    <submittedName>
        <fullName evidence="1">Uncharacterized protein</fullName>
    </submittedName>
</protein>
<evidence type="ECO:0000313" key="2">
    <source>
        <dbReference type="Proteomes" id="UP000075840"/>
    </source>
</evidence>
<keyword evidence="2" id="KW-1185">Reference proteome</keyword>
<dbReference type="Proteomes" id="UP000075840">
    <property type="component" value="Unassembled WGS sequence"/>
</dbReference>
<dbReference type="EMBL" id="APCN01008543">
    <property type="status" value="NOT_ANNOTATED_CDS"/>
    <property type="molecule type" value="Genomic_DNA"/>
</dbReference>
<reference evidence="1" key="1">
    <citation type="submission" date="2022-08" db="UniProtKB">
        <authorList>
            <consortium name="EnsemblMetazoa"/>
        </authorList>
    </citation>
    <scope>IDENTIFICATION</scope>
    <source>
        <strain evidence="1">Dongola</strain>
    </source>
</reference>
<proteinExistence type="predicted"/>
<evidence type="ECO:0000313" key="1">
    <source>
        <dbReference type="EnsemblMetazoa" id="AARA011330-PA"/>
    </source>
</evidence>
<name>A0A182ICL3_ANOAR</name>
<accession>A0A182ICL3</accession>
<dbReference type="EnsemblMetazoa" id="AARA011330-RA">
    <property type="protein sequence ID" value="AARA011330-PA"/>
    <property type="gene ID" value="AARA011330"/>
</dbReference>
<sequence>MPVGYLRQIERCFVL</sequence>
<organism evidence="1 2">
    <name type="scientific">Anopheles arabiensis</name>
    <name type="common">Mosquito</name>
    <dbReference type="NCBI Taxonomy" id="7173"/>
    <lineage>
        <taxon>Eukaryota</taxon>
        <taxon>Metazoa</taxon>
        <taxon>Ecdysozoa</taxon>
        <taxon>Arthropoda</taxon>
        <taxon>Hexapoda</taxon>
        <taxon>Insecta</taxon>
        <taxon>Pterygota</taxon>
        <taxon>Neoptera</taxon>
        <taxon>Endopterygota</taxon>
        <taxon>Diptera</taxon>
        <taxon>Nematocera</taxon>
        <taxon>Culicoidea</taxon>
        <taxon>Culicidae</taxon>
        <taxon>Anophelinae</taxon>
        <taxon>Anopheles</taxon>
    </lineage>
</organism>
<dbReference type="VEuPathDB" id="VectorBase:AARA011330"/>